<organism evidence="1 2">
    <name type="scientific">Caerostris darwini</name>
    <dbReference type="NCBI Taxonomy" id="1538125"/>
    <lineage>
        <taxon>Eukaryota</taxon>
        <taxon>Metazoa</taxon>
        <taxon>Ecdysozoa</taxon>
        <taxon>Arthropoda</taxon>
        <taxon>Chelicerata</taxon>
        <taxon>Arachnida</taxon>
        <taxon>Araneae</taxon>
        <taxon>Araneomorphae</taxon>
        <taxon>Entelegynae</taxon>
        <taxon>Araneoidea</taxon>
        <taxon>Araneidae</taxon>
        <taxon>Caerostris</taxon>
    </lineage>
</organism>
<dbReference type="AlphaFoldDB" id="A0AAV4WAC5"/>
<protein>
    <submittedName>
        <fullName evidence="1">Uncharacterized protein</fullName>
    </submittedName>
</protein>
<comment type="caution">
    <text evidence="1">The sequence shown here is derived from an EMBL/GenBank/DDBJ whole genome shotgun (WGS) entry which is preliminary data.</text>
</comment>
<reference evidence="1 2" key="1">
    <citation type="submission" date="2021-06" db="EMBL/GenBank/DDBJ databases">
        <title>Caerostris darwini draft genome.</title>
        <authorList>
            <person name="Kono N."/>
            <person name="Arakawa K."/>
        </authorList>
    </citation>
    <scope>NUCLEOTIDE SEQUENCE [LARGE SCALE GENOMIC DNA]</scope>
</reference>
<evidence type="ECO:0000313" key="1">
    <source>
        <dbReference type="EMBL" id="GIY79672.1"/>
    </source>
</evidence>
<name>A0AAV4WAC5_9ARAC</name>
<evidence type="ECO:0000313" key="2">
    <source>
        <dbReference type="Proteomes" id="UP001054837"/>
    </source>
</evidence>
<accession>A0AAV4WAC5</accession>
<dbReference type="EMBL" id="BPLQ01014435">
    <property type="protein sequence ID" value="GIY79672.1"/>
    <property type="molecule type" value="Genomic_DNA"/>
</dbReference>
<gene>
    <name evidence="1" type="ORF">CDAR_541191</name>
</gene>
<proteinExistence type="predicted"/>
<sequence length="85" mass="9524">MPDGLKSLFDFRVDSSVVRLLSLRESVFIAALASQRVYLFSHADSFKAVEGPHKFPLSYGIVEIGLSQARMSECFHLGNVRLDLH</sequence>
<keyword evidence="2" id="KW-1185">Reference proteome</keyword>
<dbReference type="Proteomes" id="UP001054837">
    <property type="component" value="Unassembled WGS sequence"/>
</dbReference>